<dbReference type="Gene3D" id="3.40.50.20">
    <property type="match status" value="1"/>
</dbReference>
<dbReference type="SUPFAM" id="SSF56059">
    <property type="entry name" value="Glutathione synthetase ATP-binding domain-like"/>
    <property type="match status" value="1"/>
</dbReference>
<gene>
    <name evidence="3" type="ORF">GCM10010302_08630</name>
</gene>
<dbReference type="PANTHER" id="PTHR39217:SF1">
    <property type="entry name" value="GLUTATHIONE SYNTHETASE"/>
    <property type="match status" value="1"/>
</dbReference>
<protein>
    <recommendedName>
        <fullName evidence="2">ATP-grasp domain-containing protein</fullName>
    </recommendedName>
</protein>
<dbReference type="InterPro" id="IPR011761">
    <property type="entry name" value="ATP-grasp"/>
</dbReference>
<accession>A0ABP3ET43</accession>
<feature type="domain" description="ATP-grasp" evidence="2">
    <location>
        <begin position="95"/>
        <end position="298"/>
    </location>
</feature>
<proteinExistence type="predicted"/>
<keyword evidence="1" id="KW-0067">ATP-binding</keyword>
<evidence type="ECO:0000259" key="2">
    <source>
        <dbReference type="PROSITE" id="PS50975"/>
    </source>
</evidence>
<reference evidence="4" key="1">
    <citation type="journal article" date="2019" name="Int. J. Syst. Evol. Microbiol.">
        <title>The Global Catalogue of Microorganisms (GCM) 10K type strain sequencing project: providing services to taxonomists for standard genome sequencing and annotation.</title>
        <authorList>
            <consortium name="The Broad Institute Genomics Platform"/>
            <consortium name="The Broad Institute Genome Sequencing Center for Infectious Disease"/>
            <person name="Wu L."/>
            <person name="Ma J."/>
        </authorList>
    </citation>
    <scope>NUCLEOTIDE SEQUENCE [LARGE SCALE GENOMIC DNA]</scope>
    <source>
        <strain evidence="4">JCM 4505</strain>
    </source>
</reference>
<evidence type="ECO:0000313" key="4">
    <source>
        <dbReference type="Proteomes" id="UP001501867"/>
    </source>
</evidence>
<dbReference type="InterPro" id="IPR053191">
    <property type="entry name" value="DcsG_Biosynth_Enzyme"/>
</dbReference>
<dbReference type="Gene3D" id="3.30.470.20">
    <property type="entry name" value="ATP-grasp fold, B domain"/>
    <property type="match status" value="1"/>
</dbReference>
<sequence length="299" mass="32909">MGILALVTDAVSLPIDYDMPPLLEACRTVGITAEVCDWEDETVDWSRFEAVVFRSPWTWAERQAEFLAFCERVSHVTRLITPMPLVRWALDKRYLADLAAHGVPVIPTTVIAPGSDAPAAVRDFLAARPETPEFVVKPTDGCYSKDVQRYARSLEEPASRHVARLLANGSHVILQPYVESVDRQGETDLTFFDGVYSHAIHKGAMLMQDGTVHVPTLDFRQARDADEDQRAVAAAALAASVAHLGLDLPLVCGRVDLVRDADGSPMVLEMELCEPSLNLTFSEDGALRFAQALAERLKP</sequence>
<evidence type="ECO:0000256" key="1">
    <source>
        <dbReference type="PROSITE-ProRule" id="PRU00409"/>
    </source>
</evidence>
<name>A0ABP3ET43_9ACTN</name>
<dbReference type="Gene3D" id="3.30.1490.20">
    <property type="entry name" value="ATP-grasp fold, A domain"/>
    <property type="match status" value="1"/>
</dbReference>
<comment type="caution">
    <text evidence="3">The sequence shown here is derived from an EMBL/GenBank/DDBJ whole genome shotgun (WGS) entry which is preliminary data.</text>
</comment>
<dbReference type="InterPro" id="IPR013815">
    <property type="entry name" value="ATP_grasp_subdomain_1"/>
</dbReference>
<evidence type="ECO:0000313" key="3">
    <source>
        <dbReference type="EMBL" id="GAA0273288.1"/>
    </source>
</evidence>
<dbReference type="Proteomes" id="UP001501867">
    <property type="component" value="Unassembled WGS sequence"/>
</dbReference>
<dbReference type="PROSITE" id="PS50975">
    <property type="entry name" value="ATP_GRASP"/>
    <property type="match status" value="1"/>
</dbReference>
<dbReference type="RefSeq" id="WP_344152582.1">
    <property type="nucleotide sequence ID" value="NZ_BAAABV010000006.1"/>
</dbReference>
<keyword evidence="4" id="KW-1185">Reference proteome</keyword>
<dbReference type="EMBL" id="BAAABV010000006">
    <property type="protein sequence ID" value="GAA0273288.1"/>
    <property type="molecule type" value="Genomic_DNA"/>
</dbReference>
<dbReference type="PANTHER" id="PTHR39217">
    <property type="match status" value="1"/>
</dbReference>
<keyword evidence="1" id="KW-0547">Nucleotide-binding</keyword>
<organism evidence="3 4">
    <name type="scientific">Streptomyces polychromogenes</name>
    <dbReference type="NCBI Taxonomy" id="67342"/>
    <lineage>
        <taxon>Bacteria</taxon>
        <taxon>Bacillati</taxon>
        <taxon>Actinomycetota</taxon>
        <taxon>Actinomycetes</taxon>
        <taxon>Kitasatosporales</taxon>
        <taxon>Streptomycetaceae</taxon>
        <taxon>Streptomyces</taxon>
    </lineage>
</organism>